<dbReference type="PANTHER" id="PTHR40761">
    <property type="entry name" value="CONSERVED INTEGRAL MEMBRANE ALANINE VALINE AND LEUCINE RICH PROTEIN-RELATED"/>
    <property type="match status" value="1"/>
</dbReference>
<feature type="transmembrane region" description="Helical" evidence="1">
    <location>
        <begin position="138"/>
        <end position="155"/>
    </location>
</feature>
<name>A0A318HBL0_9MYCO</name>
<keyword evidence="2" id="KW-0732">Signal</keyword>
<feature type="transmembrane region" description="Helical" evidence="1">
    <location>
        <begin position="258"/>
        <end position="281"/>
    </location>
</feature>
<protein>
    <recommendedName>
        <fullName evidence="5">DMT family transporter</fullName>
    </recommendedName>
</protein>
<evidence type="ECO:0008006" key="5">
    <source>
        <dbReference type="Google" id="ProtNLM"/>
    </source>
</evidence>
<dbReference type="PANTHER" id="PTHR40761:SF1">
    <property type="entry name" value="CONSERVED INTEGRAL MEMBRANE ALANINE VALINE AND LEUCINE RICH PROTEIN-RELATED"/>
    <property type="match status" value="1"/>
</dbReference>
<dbReference type="NCBIfam" id="NF038012">
    <property type="entry name" value="DMT_1"/>
    <property type="match status" value="1"/>
</dbReference>
<evidence type="ECO:0000256" key="2">
    <source>
        <dbReference type="SAM" id="SignalP"/>
    </source>
</evidence>
<keyword evidence="1" id="KW-0812">Transmembrane</keyword>
<dbReference type="Proteomes" id="UP000247781">
    <property type="component" value="Unassembled WGS sequence"/>
</dbReference>
<dbReference type="RefSeq" id="WP_146221058.1">
    <property type="nucleotide sequence ID" value="NZ_QJJU01000018.1"/>
</dbReference>
<keyword evidence="4" id="KW-1185">Reference proteome</keyword>
<evidence type="ECO:0000256" key="1">
    <source>
        <dbReference type="SAM" id="Phobius"/>
    </source>
</evidence>
<sequence>MIAVTALGLAAAFLFALSAFLQQRAARAAIGEDISTLRDASGVVRLLGDLVRNRTWLVGWITNLFGVGTQAAALKVGSVAAVQPLMASQLLFVLSLASGEQRRWPSARDWMSALAVCAGLVLLLTADASPLTGAPHRHRVLIATVCMVGLIVMLRQLSRHTFAWLAGPLVGVAAGLCHALNAVYLKLTVEDLYHGGAAATLSDWPVYALVVTAVSGMLLVQIAFASGPLPPAVAAMSVTNPVASFVLGILAFEAPAPRGLGVLSAIAVSGVLITVGIVGLANASSTRRLYRADRFSHTAAALR</sequence>
<dbReference type="OrthoDB" id="4571836at2"/>
<evidence type="ECO:0000313" key="3">
    <source>
        <dbReference type="EMBL" id="PXX05410.1"/>
    </source>
</evidence>
<keyword evidence="1" id="KW-1133">Transmembrane helix</keyword>
<dbReference type="EMBL" id="QJJU01000018">
    <property type="protein sequence ID" value="PXX05410.1"/>
    <property type="molecule type" value="Genomic_DNA"/>
</dbReference>
<keyword evidence="1" id="KW-0472">Membrane</keyword>
<feature type="chain" id="PRO_5039165307" description="DMT family transporter" evidence="2">
    <location>
        <begin position="22"/>
        <end position="303"/>
    </location>
</feature>
<gene>
    <name evidence="3" type="ORF">C8E89_118114</name>
</gene>
<feature type="transmembrane region" description="Helical" evidence="1">
    <location>
        <begin position="162"/>
        <end position="184"/>
    </location>
</feature>
<feature type="transmembrane region" description="Helical" evidence="1">
    <location>
        <begin position="232"/>
        <end position="252"/>
    </location>
</feature>
<feature type="transmembrane region" description="Helical" evidence="1">
    <location>
        <begin position="109"/>
        <end position="126"/>
    </location>
</feature>
<feature type="signal peptide" evidence="2">
    <location>
        <begin position="1"/>
        <end position="21"/>
    </location>
</feature>
<comment type="caution">
    <text evidence="3">The sequence shown here is derived from an EMBL/GenBank/DDBJ whole genome shotgun (WGS) entry which is preliminary data.</text>
</comment>
<accession>A0A318HBL0</accession>
<evidence type="ECO:0000313" key="4">
    <source>
        <dbReference type="Proteomes" id="UP000247781"/>
    </source>
</evidence>
<feature type="transmembrane region" description="Helical" evidence="1">
    <location>
        <begin position="204"/>
        <end position="225"/>
    </location>
</feature>
<organism evidence="3 4">
    <name type="scientific">Mycolicibacterium moriokaense</name>
    <dbReference type="NCBI Taxonomy" id="39691"/>
    <lineage>
        <taxon>Bacteria</taxon>
        <taxon>Bacillati</taxon>
        <taxon>Actinomycetota</taxon>
        <taxon>Actinomycetes</taxon>
        <taxon>Mycobacteriales</taxon>
        <taxon>Mycobacteriaceae</taxon>
        <taxon>Mycolicibacterium</taxon>
    </lineage>
</organism>
<dbReference type="AlphaFoldDB" id="A0A318HBL0"/>
<proteinExistence type="predicted"/>
<reference evidence="4" key="1">
    <citation type="submission" date="2018-05" db="EMBL/GenBank/DDBJ databases">
        <authorList>
            <person name="Deangelis K."/>
            <person name="Huntemann M."/>
            <person name="Clum A."/>
            <person name="Pillay M."/>
            <person name="Palaniappan K."/>
            <person name="Varghese N."/>
            <person name="Mikhailova N."/>
            <person name="Stamatis D."/>
            <person name="Reddy T."/>
            <person name="Daum C."/>
            <person name="Shapiro N."/>
            <person name="Ivanova N."/>
            <person name="Kyrpides N."/>
            <person name="Woyke T."/>
        </authorList>
    </citation>
    <scope>NUCLEOTIDE SEQUENCE [LARGE SCALE GENOMIC DNA]</scope>
    <source>
        <strain evidence="4">GAS496</strain>
    </source>
</reference>
<reference evidence="3 4" key="2">
    <citation type="submission" date="2018-06" db="EMBL/GenBank/DDBJ databases">
        <title>Sequencing of bacterial isolates from soil warming experiment in Harvard Forest, Massachusetts, USA.</title>
        <authorList>
            <person name="Deangelis K.PhD."/>
        </authorList>
    </citation>
    <scope>NUCLEOTIDE SEQUENCE [LARGE SCALE GENOMIC DNA]</scope>
    <source>
        <strain evidence="3 4">GAS496</strain>
    </source>
</reference>